<dbReference type="SMART" id="SM00028">
    <property type="entry name" value="TPR"/>
    <property type="match status" value="3"/>
</dbReference>
<evidence type="ECO:0000256" key="1">
    <source>
        <dbReference type="ARBA" id="ARBA00004496"/>
    </source>
</evidence>
<dbReference type="GO" id="GO:0051082">
    <property type="term" value="F:unfolded protein binding"/>
    <property type="evidence" value="ECO:0007669"/>
    <property type="project" value="InterPro"/>
</dbReference>
<evidence type="ECO:0000313" key="13">
    <source>
        <dbReference type="EMBL" id="CAD9863679.1"/>
    </source>
</evidence>
<keyword evidence="5 10" id="KW-0802">TPR repeat</keyword>
<dbReference type="Gene3D" id="1.10.287.370">
    <property type="match status" value="1"/>
</dbReference>
<dbReference type="PROSITE" id="PS50005">
    <property type="entry name" value="TPR"/>
    <property type="match status" value="1"/>
</dbReference>
<dbReference type="GO" id="GO:0006457">
    <property type="term" value="P:protein folding"/>
    <property type="evidence" value="ECO:0007669"/>
    <property type="project" value="InterPro"/>
</dbReference>
<keyword evidence="4" id="KW-0677">Repeat</keyword>
<dbReference type="PANTHER" id="PTHR22904:SF523">
    <property type="entry name" value="STRESS-INDUCED-PHOSPHOPROTEIN 1"/>
    <property type="match status" value="1"/>
</dbReference>
<evidence type="ECO:0000256" key="10">
    <source>
        <dbReference type="PROSITE-ProRule" id="PRU00339"/>
    </source>
</evidence>
<dbReference type="GO" id="GO:0016272">
    <property type="term" value="C:prefoldin complex"/>
    <property type="evidence" value="ECO:0007669"/>
    <property type="project" value="InterPro"/>
</dbReference>
<dbReference type="GO" id="GO:0051879">
    <property type="term" value="F:Hsp90 protein binding"/>
    <property type="evidence" value="ECO:0007669"/>
    <property type="project" value="TreeGrafter"/>
</dbReference>
<evidence type="ECO:0000256" key="2">
    <source>
        <dbReference type="ARBA" id="ARBA00008045"/>
    </source>
</evidence>
<sequence length="261" mass="29762">MSESTQENIEIADAKKKAGNEAFAAKNYERAIKLYSEAIELDSSNHLFFSNRSACYAAKRDWTSAAEDAKKIIELSPSFVKGYYRLGLAQMEMGEFGPAAATVRKGLELDNGSSDLQKLLRLIKARKAQAAGKRGESGMTRQQKMDEATRKEILELQEEMQKTQNELRQAGLRLNHCRKDLRRTTLTFSNLEQTPHLTTAYRAIGKMFLRCERPEVMTYLEQQTEKGKDMETKILGQQAYLERRLKSQQANYEDLVENSNT</sequence>
<proteinExistence type="inferred from homology"/>
<dbReference type="Pfam" id="PF13181">
    <property type="entry name" value="TPR_8"/>
    <property type="match status" value="2"/>
</dbReference>
<feature type="coiled-coil region" evidence="11">
    <location>
        <begin position="146"/>
        <end position="173"/>
    </location>
</feature>
<evidence type="ECO:0000256" key="4">
    <source>
        <dbReference type="ARBA" id="ARBA00022737"/>
    </source>
</evidence>
<evidence type="ECO:0000256" key="9">
    <source>
        <dbReference type="ARBA" id="ARBA00076447"/>
    </source>
</evidence>
<dbReference type="InterPro" id="IPR002777">
    <property type="entry name" value="PFD_beta-like"/>
</dbReference>
<evidence type="ECO:0000313" key="12">
    <source>
        <dbReference type="EMBL" id="CAD9863678.1"/>
    </source>
</evidence>
<dbReference type="EMBL" id="HBHR01012373">
    <property type="protein sequence ID" value="CAD9863678.1"/>
    <property type="molecule type" value="Transcribed_RNA"/>
</dbReference>
<dbReference type="EMBL" id="HBHR01012374">
    <property type="protein sequence ID" value="CAD9863679.1"/>
    <property type="molecule type" value="Transcribed_RNA"/>
</dbReference>
<gene>
    <name evidence="12" type="ORF">FJAP1339_LOCUS6037</name>
    <name evidence="13" type="ORF">FJAP1339_LOCUS6038</name>
</gene>
<dbReference type="InterPro" id="IPR011990">
    <property type="entry name" value="TPR-like_helical_dom_sf"/>
</dbReference>
<keyword evidence="3" id="KW-0963">Cytoplasm</keyword>
<evidence type="ECO:0000256" key="11">
    <source>
        <dbReference type="SAM" id="Coils"/>
    </source>
</evidence>
<comment type="function">
    <text evidence="6">Acts as a co-chaperone and mediates the association of the chaperones HSP70 and HSP90 probably facilitating substrate transfer from HSP70 to HSP90. Stimulates HSP70 ATPase activity and, in contrast, inhibits HSP90 ATPase activity.</text>
</comment>
<reference evidence="13" key="1">
    <citation type="submission" date="2021-01" db="EMBL/GenBank/DDBJ databases">
        <authorList>
            <person name="Corre E."/>
            <person name="Pelletier E."/>
            <person name="Niang G."/>
            <person name="Scheremetjew M."/>
            <person name="Finn R."/>
            <person name="Kale V."/>
            <person name="Holt S."/>
            <person name="Cochrane G."/>
            <person name="Meng A."/>
            <person name="Brown T."/>
            <person name="Cohen L."/>
        </authorList>
    </citation>
    <scope>NUCLEOTIDE SEQUENCE</scope>
    <source>
        <strain evidence="13">CCMP1661</strain>
    </source>
</reference>
<comment type="similarity">
    <text evidence="2">Belongs to the prefoldin subunit beta family.</text>
</comment>
<keyword evidence="11" id="KW-0175">Coiled coil</keyword>
<evidence type="ECO:0000256" key="7">
    <source>
        <dbReference type="ARBA" id="ARBA00066016"/>
    </source>
</evidence>
<dbReference type="PANTHER" id="PTHR22904">
    <property type="entry name" value="TPR REPEAT CONTAINING PROTEIN"/>
    <property type="match status" value="1"/>
</dbReference>
<dbReference type="InterPro" id="IPR019734">
    <property type="entry name" value="TPR_rpt"/>
</dbReference>
<comment type="subcellular location">
    <subcellularLocation>
        <location evidence="1">Cytoplasm</location>
    </subcellularLocation>
</comment>
<name>A0A6U1NHW5_9STRA</name>
<dbReference type="SUPFAM" id="SSF46579">
    <property type="entry name" value="Prefoldin"/>
    <property type="match status" value="1"/>
</dbReference>
<evidence type="ECO:0000256" key="8">
    <source>
        <dbReference type="ARBA" id="ARBA00074766"/>
    </source>
</evidence>
<organism evidence="13">
    <name type="scientific">Fibrocapsa japonica</name>
    <dbReference type="NCBI Taxonomy" id="94617"/>
    <lineage>
        <taxon>Eukaryota</taxon>
        <taxon>Sar</taxon>
        <taxon>Stramenopiles</taxon>
        <taxon>Ochrophyta</taxon>
        <taxon>Raphidophyceae</taxon>
        <taxon>Chattonellales</taxon>
        <taxon>Chattonellaceae</taxon>
        <taxon>Fibrocapsa</taxon>
    </lineage>
</organism>
<dbReference type="GO" id="GO:0005737">
    <property type="term" value="C:cytoplasm"/>
    <property type="evidence" value="ECO:0007669"/>
    <property type="project" value="UniProtKB-SubCell"/>
</dbReference>
<evidence type="ECO:0000256" key="6">
    <source>
        <dbReference type="ARBA" id="ARBA00056105"/>
    </source>
</evidence>
<evidence type="ECO:0000256" key="3">
    <source>
        <dbReference type="ARBA" id="ARBA00022490"/>
    </source>
</evidence>
<protein>
    <recommendedName>
        <fullName evidence="8">Hsp70-Hsp90 organising protein</fullName>
    </recommendedName>
    <alternativeName>
        <fullName evidence="9">Stress-inducible protein 1</fullName>
    </alternativeName>
</protein>
<accession>A0A6U1NHW5</accession>
<dbReference type="SUPFAM" id="SSF48452">
    <property type="entry name" value="TPR-like"/>
    <property type="match status" value="1"/>
</dbReference>
<dbReference type="InterPro" id="IPR009053">
    <property type="entry name" value="Prefoldin"/>
</dbReference>
<feature type="repeat" description="TPR" evidence="10">
    <location>
        <begin position="12"/>
        <end position="45"/>
    </location>
</feature>
<dbReference type="AlphaFoldDB" id="A0A6U1NHW5"/>
<dbReference type="Gene3D" id="1.25.40.10">
    <property type="entry name" value="Tetratricopeptide repeat domain"/>
    <property type="match status" value="1"/>
</dbReference>
<comment type="subunit">
    <text evidence="7">Monomer. Homodimer. Forms a complex composed of HOP and chaperones HSP70 and HSP90; the interaction is stronger in the absence of ATP. Interacts (via TPR 1, 2, 3, 7, 8 and 9 repeats) with HSP70 (via C-terminus); the interaction is direct and is stronger in the absence of ATP. Interacts (via TPR 4, 5 and 6 repeats) with HSP90 (via C-terminus); the interaction is direct.</text>
</comment>
<dbReference type="FunFam" id="1.25.40.10:FF:000020">
    <property type="entry name" value="Stress-induced phosphoprotein 1"/>
    <property type="match status" value="1"/>
</dbReference>
<dbReference type="Pfam" id="PF01920">
    <property type="entry name" value="Prefoldin_2"/>
    <property type="match status" value="1"/>
</dbReference>
<evidence type="ECO:0000256" key="5">
    <source>
        <dbReference type="ARBA" id="ARBA00022803"/>
    </source>
</evidence>